<dbReference type="Gene3D" id="3.40.50.850">
    <property type="entry name" value="Isochorismatase-like"/>
    <property type="match status" value="1"/>
</dbReference>
<dbReference type="PANTHER" id="PTHR43540:SF9">
    <property type="entry name" value="FAMILY HYDROLASE, PUTATIVE (AFU_ORTHOLOGUE AFUA_2G08700)-RELATED"/>
    <property type="match status" value="1"/>
</dbReference>
<dbReference type="PANTHER" id="PTHR43540">
    <property type="entry name" value="PEROXYUREIDOACRYLATE/UREIDOACRYLATE AMIDOHYDROLASE-RELATED"/>
    <property type="match status" value="1"/>
</dbReference>
<organism evidence="4">
    <name type="scientific">Bionectria ochroleuca</name>
    <name type="common">Gliocladium roseum</name>
    <dbReference type="NCBI Taxonomy" id="29856"/>
    <lineage>
        <taxon>Eukaryota</taxon>
        <taxon>Fungi</taxon>
        <taxon>Dikarya</taxon>
        <taxon>Ascomycota</taxon>
        <taxon>Pezizomycotina</taxon>
        <taxon>Sordariomycetes</taxon>
        <taxon>Hypocreomycetidae</taxon>
        <taxon>Hypocreales</taxon>
        <taxon>Bionectriaceae</taxon>
        <taxon>Clonostachys</taxon>
    </lineage>
</organism>
<evidence type="ECO:0000313" key="4">
    <source>
        <dbReference type="EMBL" id="CEO56721.1"/>
    </source>
</evidence>
<sequence length="327" mass="36605">MSKLSNSLQRAKRPPIVLCAMAAIVFILLFLATVERFSWKFFFFQWPTFDIKTIHLNAEPGIIPIGPSKEPWFYSPKMKLYDLARGCHTQSDSVSFSTSRGPQNVTVVIAPELTTLVVIDMQNFFLHPDCNDHPSGIIAAQRTVRVINVCRELGIKIIWLNWGLTDEDLDKVPAAQMHSFQQGLANPLSSPYDKRCGFGCDLGDGKGRVLMQNEWNSELYEPLQEVADPGSDLFINKNRVSGLWNDHTPLAQILKQKKIRTLLFAGVNTNQCVLGTLLDAYYRGYDCILIEDSCATNTPGGQDVSILDIWRNYGFVTNSSALQQAVG</sequence>
<name>A0A0B7KPJ5_BIOOC</name>
<dbReference type="InterPro" id="IPR036380">
    <property type="entry name" value="Isochorismatase-like_sf"/>
</dbReference>
<reference evidence="4" key="1">
    <citation type="submission" date="2015-01" db="EMBL/GenBank/DDBJ databases">
        <authorList>
            <person name="Durling Mikael"/>
        </authorList>
    </citation>
    <scope>NUCLEOTIDE SEQUENCE</scope>
</reference>
<comment type="similarity">
    <text evidence="1">Belongs to the isochorismatase family.</text>
</comment>
<proteinExistence type="inferred from homology"/>
<dbReference type="EMBL" id="CDPU01000073">
    <property type="protein sequence ID" value="CEO56721.1"/>
    <property type="molecule type" value="Genomic_DNA"/>
</dbReference>
<dbReference type="InterPro" id="IPR050272">
    <property type="entry name" value="Isochorismatase-like_hydrls"/>
</dbReference>
<evidence type="ECO:0000256" key="2">
    <source>
        <dbReference type="ARBA" id="ARBA00022801"/>
    </source>
</evidence>
<evidence type="ECO:0000259" key="3">
    <source>
        <dbReference type="Pfam" id="PF00857"/>
    </source>
</evidence>
<dbReference type="GO" id="GO:0016787">
    <property type="term" value="F:hydrolase activity"/>
    <property type="evidence" value="ECO:0007669"/>
    <property type="project" value="UniProtKB-KW"/>
</dbReference>
<dbReference type="InterPro" id="IPR000868">
    <property type="entry name" value="Isochorismatase-like_dom"/>
</dbReference>
<keyword evidence="2" id="KW-0378">Hydrolase</keyword>
<accession>A0A0B7KPJ5</accession>
<feature type="domain" description="Isochorismatase-like" evidence="3">
    <location>
        <begin position="114"/>
        <end position="310"/>
    </location>
</feature>
<dbReference type="SUPFAM" id="SSF52499">
    <property type="entry name" value="Isochorismatase-like hydrolases"/>
    <property type="match status" value="1"/>
</dbReference>
<gene>
    <name evidence="4" type="ORF">BN869_000012779_1</name>
</gene>
<evidence type="ECO:0000256" key="1">
    <source>
        <dbReference type="ARBA" id="ARBA00006336"/>
    </source>
</evidence>
<dbReference type="Pfam" id="PF00857">
    <property type="entry name" value="Isochorismatase"/>
    <property type="match status" value="1"/>
</dbReference>
<dbReference type="AlphaFoldDB" id="A0A0B7KPJ5"/>
<dbReference type="CDD" id="cd00431">
    <property type="entry name" value="cysteine_hydrolases"/>
    <property type="match status" value="1"/>
</dbReference>
<protein>
    <recommendedName>
        <fullName evidence="3">Isochorismatase-like domain-containing protein</fullName>
    </recommendedName>
</protein>